<gene>
    <name evidence="2" type="ORF">MAIT1_03737</name>
</gene>
<evidence type="ECO:0000313" key="2">
    <source>
        <dbReference type="EMBL" id="OSM04010.1"/>
    </source>
</evidence>
<feature type="region of interest" description="Disordered" evidence="1">
    <location>
        <begin position="28"/>
        <end position="48"/>
    </location>
</feature>
<dbReference type="AlphaFoldDB" id="A0A1Y2K3U6"/>
<name>A0A1Y2K3U6_9PROT</name>
<dbReference type="SUPFAM" id="SSF159203">
    <property type="entry name" value="NifT/FixU-like"/>
    <property type="match status" value="1"/>
</dbReference>
<dbReference type="Gene3D" id="2.40.50.240">
    <property type="entry name" value="NifT/FixU-like"/>
    <property type="match status" value="1"/>
</dbReference>
<dbReference type="Pfam" id="PF06988">
    <property type="entry name" value="NifT"/>
    <property type="match status" value="1"/>
</dbReference>
<evidence type="ECO:0000256" key="1">
    <source>
        <dbReference type="SAM" id="MobiDB-lite"/>
    </source>
</evidence>
<proteinExistence type="predicted"/>
<dbReference type="InterPro" id="IPR009727">
    <property type="entry name" value="NifT"/>
</dbReference>
<dbReference type="Proteomes" id="UP000194003">
    <property type="component" value="Unassembled WGS sequence"/>
</dbReference>
<dbReference type="EMBL" id="LVJN01000019">
    <property type="protein sequence ID" value="OSM04010.1"/>
    <property type="molecule type" value="Genomic_DNA"/>
</dbReference>
<protein>
    <submittedName>
        <fullName evidence="2">Putative nitrogen fixation protein FixT</fullName>
    </submittedName>
</protein>
<dbReference type="GO" id="GO:0009399">
    <property type="term" value="P:nitrogen fixation"/>
    <property type="evidence" value="ECO:0007669"/>
    <property type="project" value="InterPro"/>
</dbReference>
<keyword evidence="3" id="KW-1185">Reference proteome</keyword>
<comment type="caution">
    <text evidence="2">The sequence shown here is derived from an EMBL/GenBank/DDBJ whole genome shotgun (WGS) entry which is preliminary data.</text>
</comment>
<reference evidence="2 3" key="1">
    <citation type="journal article" date="2016" name="BMC Genomics">
        <title>Combined genomic and structural analyses of a cultured magnetotactic bacterium reveals its niche adaptation to a dynamic environment.</title>
        <authorList>
            <person name="Araujo A.C."/>
            <person name="Morillo V."/>
            <person name="Cypriano J."/>
            <person name="Teixeira L.C."/>
            <person name="Leao P."/>
            <person name="Lyra S."/>
            <person name="Almeida L.G."/>
            <person name="Bazylinski D.A."/>
            <person name="Vasconcellos A.T."/>
            <person name="Abreu F."/>
            <person name="Lins U."/>
        </authorList>
    </citation>
    <scope>NUCLEOTIDE SEQUENCE [LARGE SCALE GENOMIC DNA]</scope>
    <source>
        <strain evidence="2 3">IT-1</strain>
    </source>
</reference>
<dbReference type="STRING" id="1434232.MAIT1_03737"/>
<organism evidence="2 3">
    <name type="scientific">Magnetofaba australis IT-1</name>
    <dbReference type="NCBI Taxonomy" id="1434232"/>
    <lineage>
        <taxon>Bacteria</taxon>
        <taxon>Pseudomonadati</taxon>
        <taxon>Pseudomonadota</taxon>
        <taxon>Magnetococcia</taxon>
        <taxon>Magnetococcales</taxon>
        <taxon>Magnetococcaceae</taxon>
        <taxon>Magnetofaba</taxon>
    </lineage>
</organism>
<evidence type="ECO:0000313" key="3">
    <source>
        <dbReference type="Proteomes" id="UP000194003"/>
    </source>
</evidence>
<sequence length="48" mass="5447">MEAKVVSLEFDSDEKWGGRMELDDGEALMIDPMPKPNLPTELRAKRAE</sequence>
<accession>A0A1Y2K3U6</accession>
<dbReference type="InterPro" id="IPR024044">
    <property type="entry name" value="NifT/FixU_barrel-like_dom_sf"/>
</dbReference>